<dbReference type="EMBL" id="CP001154">
    <property type="protein sequence ID" value="ACO75353.1"/>
    <property type="molecule type" value="Genomic_DNA"/>
</dbReference>
<keyword evidence="3" id="KW-1185">Reference proteome</keyword>
<organism evidence="2 3">
    <name type="scientific">Laribacter hongkongensis (strain HLHK9)</name>
    <dbReference type="NCBI Taxonomy" id="557598"/>
    <lineage>
        <taxon>Bacteria</taxon>
        <taxon>Pseudomonadati</taxon>
        <taxon>Pseudomonadota</taxon>
        <taxon>Betaproteobacteria</taxon>
        <taxon>Neisseriales</taxon>
        <taxon>Aquaspirillaceae</taxon>
        <taxon>Laribacter</taxon>
    </lineage>
</organism>
<dbReference type="STRING" id="557598.LHK_02371"/>
<dbReference type="KEGG" id="lhk:LHK_02371"/>
<name>C1DB14_LARHH</name>
<dbReference type="HOGENOM" id="CLU_1765726_0_0_4"/>
<protein>
    <submittedName>
        <fullName evidence="2">Uncharacterized protein</fullName>
    </submittedName>
</protein>
<evidence type="ECO:0000313" key="2">
    <source>
        <dbReference type="EMBL" id="ACO75353.1"/>
    </source>
</evidence>
<dbReference type="Proteomes" id="UP000002010">
    <property type="component" value="Chromosome"/>
</dbReference>
<evidence type="ECO:0000313" key="3">
    <source>
        <dbReference type="Proteomes" id="UP000002010"/>
    </source>
</evidence>
<sequence length="147" mass="15582">MPTPPGKPTCPKVWTNLAGTSRCRAVWSRKSATSWHSCASWTPVHARPGRKSPSNGIAGAAYLPRTRFLAAMRHAAHPAPAENLDASPCPTLHLVTRPRNPDAGINRFGARPAGQSAAGRPNGAPDSKPAGPGLLKDRRRLSATNRT</sequence>
<dbReference type="AlphaFoldDB" id="C1DB14"/>
<proteinExistence type="predicted"/>
<reference evidence="2 3" key="1">
    <citation type="journal article" date="2009" name="PLoS Genet.">
        <title>The complete genome and proteome of Laribacter hongkongensis reveal potential mechanisms for adaptations to different temperatures and habitats.</title>
        <authorList>
            <person name="Woo P.C."/>
            <person name="Lau S.K."/>
            <person name="Tse H."/>
            <person name="Teng J.L."/>
            <person name="Curreem S.O."/>
            <person name="Tsang A.K."/>
            <person name="Fan R.Y."/>
            <person name="Wong G.K."/>
            <person name="Huang Y."/>
            <person name="Loman N.J."/>
            <person name="Snyder L.A."/>
            <person name="Cai J.J."/>
            <person name="Huang J.D."/>
            <person name="Mak W."/>
            <person name="Pallen M.J."/>
            <person name="Lok S."/>
            <person name="Yuen K.Y."/>
        </authorList>
    </citation>
    <scope>NUCLEOTIDE SEQUENCE [LARGE SCALE GENOMIC DNA]</scope>
    <source>
        <strain evidence="2 3">HLHK9</strain>
    </source>
</reference>
<feature type="region of interest" description="Disordered" evidence="1">
    <location>
        <begin position="78"/>
        <end position="147"/>
    </location>
</feature>
<evidence type="ECO:0000256" key="1">
    <source>
        <dbReference type="SAM" id="MobiDB-lite"/>
    </source>
</evidence>
<accession>C1DB14</accession>
<gene>
    <name evidence="2" type="ordered locus">LHK_02371</name>
</gene>